<reference evidence="1 2" key="1">
    <citation type="submission" date="2017-05" db="EMBL/GenBank/DDBJ databases">
        <authorList>
            <person name="Varghese N."/>
            <person name="Submissions S."/>
        </authorList>
    </citation>
    <scope>NUCLEOTIDE SEQUENCE [LARGE SCALE GENOMIC DNA]</scope>
    <source>
        <strain evidence="1 2">DSM 29982</strain>
    </source>
</reference>
<sequence length="303" mass="35507">MKYVISILALFIHFEIYSQTNKTNMELIKKEILDNKKTYTAKPYYTVKLQIQACDFELLLNDIPVFSYSVKSGMTNEIPLNCYILKSGEQNLKIKLTPIINQLNLSEQVDLSLDLGYNNIIGESSLGQYIQSAKFQLPQEIKDEKLPYFEMEIPFIAEVPWDYSSILDNAQDLSKQSNLLKQTVNKFYHILETKDSKKYFELMKGSLKIQSDVEYMSREETKKLLNDLNLSQIKKLYPMDDYEIKFYTNNKLVRFVSKTKDEDGNQYLYKYTVPPLIEGKLDGEGSFNYLFYLPKDKEQLEVF</sequence>
<protein>
    <submittedName>
        <fullName evidence="1">Uncharacterized protein</fullName>
    </submittedName>
</protein>
<dbReference type="AlphaFoldDB" id="A0A521EIT8"/>
<proteinExistence type="predicted"/>
<dbReference type="Proteomes" id="UP000319267">
    <property type="component" value="Unassembled WGS sequence"/>
</dbReference>
<dbReference type="EMBL" id="FXTQ01000004">
    <property type="protein sequence ID" value="SMO83834.1"/>
    <property type="molecule type" value="Genomic_DNA"/>
</dbReference>
<evidence type="ECO:0000313" key="2">
    <source>
        <dbReference type="Proteomes" id="UP000319267"/>
    </source>
</evidence>
<keyword evidence="2" id="KW-1185">Reference proteome</keyword>
<accession>A0A521EIT8</accession>
<gene>
    <name evidence="1" type="ORF">SAMN06265220_104351</name>
</gene>
<dbReference type="OrthoDB" id="1149023at2"/>
<organism evidence="1 2">
    <name type="scientific">Flavobacterium nitrogenifigens</name>
    <dbReference type="NCBI Taxonomy" id="1617283"/>
    <lineage>
        <taxon>Bacteria</taxon>
        <taxon>Pseudomonadati</taxon>
        <taxon>Bacteroidota</taxon>
        <taxon>Flavobacteriia</taxon>
        <taxon>Flavobacteriales</taxon>
        <taxon>Flavobacteriaceae</taxon>
        <taxon>Flavobacterium</taxon>
    </lineage>
</organism>
<name>A0A521EIT8_9FLAO</name>
<evidence type="ECO:0000313" key="1">
    <source>
        <dbReference type="EMBL" id="SMO83834.1"/>
    </source>
</evidence>